<dbReference type="OrthoDB" id="442064at2"/>
<dbReference type="InterPro" id="IPR054767">
    <property type="entry name" value="Cas10-Cmr2_palm2"/>
</dbReference>
<evidence type="ECO:0000256" key="2">
    <source>
        <dbReference type="ARBA" id="ARBA00023118"/>
    </source>
</evidence>
<keyword evidence="5" id="KW-1185">Reference proteome</keyword>
<sequence length="518" mass="55000">MHWVIIETGANQSFVFAATKRRANVGASQLIHELGTSWAREASRDLSGVELVVEASGKAIALVADPSIGRSLVRRVTRRALREAPGLEVWGAVDAQALAPDLSDAGLGLARAHRVHAAARQALPSPAERHRSGPFLEPCAYTSGAATALAPEVRGAPARPRSATFDATFRAGSTEALDRLRSLVPPGSGAVLGDLSTDVSNAGWVAVVHADGNGIGQAFLTLHEVVEGRRFVDTLRDFSRALDQIGRAALASAVEQVGPSAGEGWLLPLVVGGDDLTVLLDSRVALEFTAAYLREFEATARAHPSVQEMAELGALPDAALTAAAGIAYVKPHHPFHDAYELAEQLCASAKQLPDGSAARSALDARVVFDSVGRRLAQVRAESVVRSSDGQDALRLWAGPVVVPPEDRTGEVHRGPTCERDIVHLRRGVAEVRAGRANAPVSSAALHALREDLTHGGERIRARRESVEQRSRDAGVARLFLDRHVEVTDEEGVRFSRLIDLLALAEVHRGARSVDGVSA</sequence>
<evidence type="ECO:0000259" key="3">
    <source>
        <dbReference type="Pfam" id="PF22335"/>
    </source>
</evidence>
<proteinExistence type="predicted"/>
<name>A0A0A0BWW5_9CELL</name>
<dbReference type="Proteomes" id="UP000054314">
    <property type="component" value="Unassembled WGS sequence"/>
</dbReference>
<accession>A0A0A0BWW5</accession>
<dbReference type="AlphaFoldDB" id="A0A0A0BWW5"/>
<gene>
    <name evidence="4" type="ORF">N869_01005</name>
</gene>
<dbReference type="EMBL" id="AXCZ01000085">
    <property type="protein sequence ID" value="KGM12883.1"/>
    <property type="molecule type" value="Genomic_DNA"/>
</dbReference>
<dbReference type="InterPro" id="IPR043128">
    <property type="entry name" value="Rev_trsase/Diguanyl_cyclase"/>
</dbReference>
<feature type="domain" description="Cas10/Cmr2 second palm" evidence="3">
    <location>
        <begin position="205"/>
        <end position="352"/>
    </location>
</feature>
<keyword evidence="1" id="KW-0547">Nucleotide-binding</keyword>
<dbReference type="Pfam" id="PF22335">
    <property type="entry name" value="Cas10-Cmr2_palm2"/>
    <property type="match status" value="1"/>
</dbReference>
<dbReference type="RefSeq" id="WP_035060489.1">
    <property type="nucleotide sequence ID" value="NZ_AXCZ01000085.1"/>
</dbReference>
<comment type="caution">
    <text evidence="4">The sequence shown here is derived from an EMBL/GenBank/DDBJ whole genome shotgun (WGS) entry which is preliminary data.</text>
</comment>
<dbReference type="GO" id="GO:0000166">
    <property type="term" value="F:nucleotide binding"/>
    <property type="evidence" value="ECO:0007669"/>
    <property type="project" value="UniProtKB-KW"/>
</dbReference>
<dbReference type="Gene3D" id="3.30.70.270">
    <property type="match status" value="1"/>
</dbReference>
<protein>
    <recommendedName>
        <fullName evidence="3">Cas10/Cmr2 second palm domain-containing protein</fullName>
    </recommendedName>
</protein>
<dbReference type="GO" id="GO:0051607">
    <property type="term" value="P:defense response to virus"/>
    <property type="evidence" value="ECO:0007669"/>
    <property type="project" value="UniProtKB-KW"/>
</dbReference>
<evidence type="ECO:0000256" key="1">
    <source>
        <dbReference type="ARBA" id="ARBA00022741"/>
    </source>
</evidence>
<evidence type="ECO:0000313" key="5">
    <source>
        <dbReference type="Proteomes" id="UP000054314"/>
    </source>
</evidence>
<reference evidence="4 5" key="1">
    <citation type="submission" date="2013-08" db="EMBL/GenBank/DDBJ databases">
        <title>Genome sequencing of Cellulomonas bogoriensis 69B4.</title>
        <authorList>
            <person name="Chen F."/>
            <person name="Li Y."/>
            <person name="Wang G."/>
        </authorList>
    </citation>
    <scope>NUCLEOTIDE SEQUENCE [LARGE SCALE GENOMIC DNA]</scope>
    <source>
        <strain evidence="4 5">69B4</strain>
    </source>
</reference>
<evidence type="ECO:0000313" key="4">
    <source>
        <dbReference type="EMBL" id="KGM12883.1"/>
    </source>
</evidence>
<organism evidence="4 5">
    <name type="scientific">Cellulomonas bogoriensis 69B4 = DSM 16987</name>
    <dbReference type="NCBI Taxonomy" id="1386082"/>
    <lineage>
        <taxon>Bacteria</taxon>
        <taxon>Bacillati</taxon>
        <taxon>Actinomycetota</taxon>
        <taxon>Actinomycetes</taxon>
        <taxon>Micrococcales</taxon>
        <taxon>Cellulomonadaceae</taxon>
        <taxon>Cellulomonas</taxon>
    </lineage>
</organism>
<keyword evidence="2" id="KW-0051">Antiviral defense</keyword>